<protein>
    <submittedName>
        <fullName evidence="2">Uncharacterized protein</fullName>
    </submittedName>
</protein>
<dbReference type="AlphaFoldDB" id="F4WYS9"/>
<name>F4WYS9_ACREC</name>
<organism evidence="3">
    <name type="scientific">Acromyrmex echinatior</name>
    <name type="common">Panamanian leafcutter ant</name>
    <name type="synonym">Acromyrmex octospinosus echinatior</name>
    <dbReference type="NCBI Taxonomy" id="103372"/>
    <lineage>
        <taxon>Eukaryota</taxon>
        <taxon>Metazoa</taxon>
        <taxon>Ecdysozoa</taxon>
        <taxon>Arthropoda</taxon>
        <taxon>Hexapoda</taxon>
        <taxon>Insecta</taxon>
        <taxon>Pterygota</taxon>
        <taxon>Neoptera</taxon>
        <taxon>Endopterygota</taxon>
        <taxon>Hymenoptera</taxon>
        <taxon>Apocrita</taxon>
        <taxon>Aculeata</taxon>
        <taxon>Formicoidea</taxon>
        <taxon>Formicidae</taxon>
        <taxon>Myrmicinae</taxon>
        <taxon>Acromyrmex</taxon>
    </lineage>
</organism>
<proteinExistence type="predicted"/>
<dbReference type="InParanoid" id="F4WYS9"/>
<keyword evidence="3" id="KW-1185">Reference proteome</keyword>
<evidence type="ECO:0000313" key="3">
    <source>
        <dbReference type="Proteomes" id="UP000007755"/>
    </source>
</evidence>
<sequence>MATEETSASRNEVPKSLRSNRERSVQTATLSSTQRFLSRKENNFVQTLNYSKLQQTEHADYTTVILAALSNKTARVILTIVVNDEESKLESAEFIRAVQRLTGRKTCLMLNAGATSQS</sequence>
<evidence type="ECO:0000313" key="2">
    <source>
        <dbReference type="EMBL" id="EGI60583.1"/>
    </source>
</evidence>
<dbReference type="EMBL" id="GL888463">
    <property type="protein sequence ID" value="EGI60583.1"/>
    <property type="molecule type" value="Genomic_DNA"/>
</dbReference>
<feature type="compositionally biased region" description="Basic and acidic residues" evidence="1">
    <location>
        <begin position="12"/>
        <end position="24"/>
    </location>
</feature>
<gene>
    <name evidence="2" type="ORF">G5I_11143</name>
</gene>
<feature type="compositionally biased region" description="Polar residues" evidence="1">
    <location>
        <begin position="1"/>
        <end position="10"/>
    </location>
</feature>
<reference evidence="2" key="1">
    <citation type="submission" date="2011-02" db="EMBL/GenBank/DDBJ databases">
        <title>The genome of the leaf-cutting ant Acromyrmex echinatior suggests key adaptations to social evolution and fungus farming.</title>
        <authorList>
            <person name="Nygaard S."/>
            <person name="Zhang G."/>
        </authorList>
    </citation>
    <scope>NUCLEOTIDE SEQUENCE</scope>
</reference>
<feature type="region of interest" description="Disordered" evidence="1">
    <location>
        <begin position="1"/>
        <end position="34"/>
    </location>
</feature>
<feature type="compositionally biased region" description="Polar residues" evidence="1">
    <location>
        <begin position="25"/>
        <end position="34"/>
    </location>
</feature>
<evidence type="ECO:0000256" key="1">
    <source>
        <dbReference type="SAM" id="MobiDB-lite"/>
    </source>
</evidence>
<accession>F4WYS9</accession>
<dbReference type="Proteomes" id="UP000007755">
    <property type="component" value="Unassembled WGS sequence"/>
</dbReference>